<dbReference type="InterPro" id="IPR002347">
    <property type="entry name" value="SDR_fam"/>
</dbReference>
<dbReference type="InterPro" id="IPR036291">
    <property type="entry name" value="NAD(P)-bd_dom_sf"/>
</dbReference>
<comment type="caution">
    <text evidence="3">The sequence shown here is derived from an EMBL/GenBank/DDBJ whole genome shotgun (WGS) entry which is preliminary data.</text>
</comment>
<dbReference type="EMBL" id="JARAKH010000015">
    <property type="protein sequence ID" value="KAK8396590.1"/>
    <property type="molecule type" value="Genomic_DNA"/>
</dbReference>
<dbReference type="Gene3D" id="3.40.50.720">
    <property type="entry name" value="NAD(P)-binding Rossmann-like Domain"/>
    <property type="match status" value="1"/>
</dbReference>
<evidence type="ECO:0000256" key="1">
    <source>
        <dbReference type="ARBA" id="ARBA00022857"/>
    </source>
</evidence>
<dbReference type="GO" id="GO:0005737">
    <property type="term" value="C:cytoplasm"/>
    <property type="evidence" value="ECO:0007669"/>
    <property type="project" value="TreeGrafter"/>
</dbReference>
<dbReference type="Pfam" id="PF00106">
    <property type="entry name" value="adh_short"/>
    <property type="match status" value="1"/>
</dbReference>
<keyword evidence="1" id="KW-0521">NADP</keyword>
<dbReference type="GO" id="GO:0016491">
    <property type="term" value="F:oxidoreductase activity"/>
    <property type="evidence" value="ECO:0007669"/>
    <property type="project" value="UniProtKB-KW"/>
</dbReference>
<evidence type="ECO:0000313" key="4">
    <source>
        <dbReference type="Proteomes" id="UP001487740"/>
    </source>
</evidence>
<protein>
    <recommendedName>
        <fullName evidence="5">C-factor</fullName>
    </recommendedName>
</protein>
<dbReference type="InterPro" id="IPR051468">
    <property type="entry name" value="Fungal_SecMetab_SDRs"/>
</dbReference>
<dbReference type="PRINTS" id="PR00081">
    <property type="entry name" value="GDHRDH"/>
</dbReference>
<evidence type="ECO:0000256" key="2">
    <source>
        <dbReference type="ARBA" id="ARBA00023002"/>
    </source>
</evidence>
<dbReference type="PANTHER" id="PTHR43544">
    <property type="entry name" value="SHORT-CHAIN DEHYDROGENASE/REDUCTASE"/>
    <property type="match status" value="1"/>
</dbReference>
<accession>A0AAW0UA47</accession>
<dbReference type="Proteomes" id="UP001487740">
    <property type="component" value="Unassembled WGS sequence"/>
</dbReference>
<proteinExistence type="predicted"/>
<gene>
    <name evidence="3" type="ORF">O3P69_004930</name>
</gene>
<keyword evidence="2" id="KW-0560">Oxidoreductase</keyword>
<dbReference type="AlphaFoldDB" id="A0AAW0UA47"/>
<organism evidence="3 4">
    <name type="scientific">Scylla paramamosain</name>
    <name type="common">Mud crab</name>
    <dbReference type="NCBI Taxonomy" id="85552"/>
    <lineage>
        <taxon>Eukaryota</taxon>
        <taxon>Metazoa</taxon>
        <taxon>Ecdysozoa</taxon>
        <taxon>Arthropoda</taxon>
        <taxon>Crustacea</taxon>
        <taxon>Multicrustacea</taxon>
        <taxon>Malacostraca</taxon>
        <taxon>Eumalacostraca</taxon>
        <taxon>Eucarida</taxon>
        <taxon>Decapoda</taxon>
        <taxon>Pleocyemata</taxon>
        <taxon>Brachyura</taxon>
        <taxon>Eubrachyura</taxon>
        <taxon>Portunoidea</taxon>
        <taxon>Portunidae</taxon>
        <taxon>Portuninae</taxon>
        <taxon>Scylla</taxon>
    </lineage>
</organism>
<evidence type="ECO:0000313" key="3">
    <source>
        <dbReference type="EMBL" id="KAK8396590.1"/>
    </source>
</evidence>
<evidence type="ECO:0008006" key="5">
    <source>
        <dbReference type="Google" id="ProtNLM"/>
    </source>
</evidence>
<name>A0AAW0UA47_SCYPA</name>
<reference evidence="3 4" key="1">
    <citation type="submission" date="2023-03" db="EMBL/GenBank/DDBJ databases">
        <title>High-quality genome of Scylla paramamosain provides insights in environmental adaptation.</title>
        <authorList>
            <person name="Zhang L."/>
        </authorList>
    </citation>
    <scope>NUCLEOTIDE SEQUENCE [LARGE SCALE GENOMIC DNA]</scope>
    <source>
        <strain evidence="3">LZ_2023a</strain>
        <tissue evidence="3">Muscle</tissue>
    </source>
</reference>
<dbReference type="SUPFAM" id="SSF51735">
    <property type="entry name" value="NAD(P)-binding Rossmann-fold domains"/>
    <property type="match status" value="1"/>
</dbReference>
<dbReference type="PRINTS" id="PR00080">
    <property type="entry name" value="SDRFAMILY"/>
</dbReference>
<dbReference type="PANTHER" id="PTHR43544:SF7">
    <property type="entry name" value="NADB-LER2"/>
    <property type="match status" value="1"/>
</dbReference>
<keyword evidence="4" id="KW-1185">Reference proteome</keyword>
<sequence>MRSEASDANKKTIFDVRNISESGVTCLTTASDSFHKHTHETEMSALLPILKIAATQAEGSGLSVKRAAIINISSVLGSIEKNDKEGIYPYRASKAALNAITKSLSTDLRSSNIFVSSICPGWAQTDMGGKNASLTPEQSISNVLHLLNTMNDTHHGQFYQHDGYKMPW</sequence>